<comment type="subcellular location">
    <subcellularLocation>
        <location evidence="2 13">Cell membrane</location>
        <topology evidence="2 13">Peripheral membrane protein</topology>
    </subcellularLocation>
</comment>
<feature type="active site" description="Nucleophile" evidence="13">
    <location>
        <position position="175"/>
    </location>
</feature>
<evidence type="ECO:0000256" key="5">
    <source>
        <dbReference type="ARBA" id="ARBA00011245"/>
    </source>
</evidence>
<sequence>MLYSIIRPFLFKFDPEYINKVILKKLQYIHKTRFKKLLYKTFKSKPVNCMGLNFPNALGLAAGFDKNAEYIDVLNAMGFGFIEVGTVTPKPQLGNQKPRIFRLVKAEGIINRMGFNNNGIDNLVENINKSHFKGILGINIGKNQETPIEKAKDDYLTCMKKIYTKASYIAINISSPNTPKLRMLQYGEALDDLLLAIKLKQKELQKYYVRYTPVVVKISPDLYQEEVIQIADSLIRHNIDGVIATNTTVNRTFVIGLKHAEEIGGLSGRPIQLRSTQIIQCLSKELRGQLPIIGAGGIDSLISAREKINAGATLIQIYSGLIYKGPSLISDIVCYL</sequence>
<evidence type="ECO:0000256" key="10">
    <source>
        <dbReference type="ARBA" id="ARBA00023002"/>
    </source>
</evidence>
<dbReference type="KEGG" id="pck:BMSBPS_0346"/>
<comment type="cofactor">
    <cofactor evidence="13">
        <name>FMN</name>
        <dbReference type="ChEBI" id="CHEBI:58210"/>
    </cofactor>
    <text evidence="13">Binds 1 FMN per subunit.</text>
</comment>
<dbReference type="InterPro" id="IPR012135">
    <property type="entry name" value="Dihydroorotate_DH_1_2"/>
</dbReference>
<keyword evidence="8 13" id="KW-0288">FMN</keyword>
<keyword evidence="9 13" id="KW-0665">Pyrimidine biosynthesis</keyword>
<feature type="binding site" evidence="13">
    <location>
        <position position="139"/>
    </location>
    <ligand>
        <name>FMN</name>
        <dbReference type="ChEBI" id="CHEBI:58210"/>
    </ligand>
</feature>
<keyword evidence="7 13" id="KW-0285">Flavoprotein</keyword>
<dbReference type="GO" id="GO:0005886">
    <property type="term" value="C:plasma membrane"/>
    <property type="evidence" value="ECO:0007669"/>
    <property type="project" value="UniProtKB-SubCell"/>
</dbReference>
<dbReference type="NCBIfam" id="NF003652">
    <property type="entry name" value="PRK05286.2-5"/>
    <property type="match status" value="1"/>
</dbReference>
<dbReference type="PROSITE" id="PS00911">
    <property type="entry name" value="DHODEHASE_1"/>
    <property type="match status" value="1"/>
</dbReference>
<evidence type="ECO:0000313" key="14">
    <source>
        <dbReference type="EMBL" id="BAO00682.1"/>
    </source>
</evidence>
<feature type="binding site" evidence="13">
    <location>
        <position position="172"/>
    </location>
    <ligand>
        <name>substrate</name>
    </ligand>
</feature>
<dbReference type="Gene3D" id="3.20.20.70">
    <property type="entry name" value="Aldolase class I"/>
    <property type="match status" value="1"/>
</dbReference>
<evidence type="ECO:0000256" key="6">
    <source>
        <dbReference type="ARBA" id="ARBA00022475"/>
    </source>
</evidence>
<dbReference type="GO" id="GO:0106430">
    <property type="term" value="F:dihydroorotate dehydrogenase (quinone) activity"/>
    <property type="evidence" value="ECO:0007669"/>
    <property type="project" value="UniProtKB-EC"/>
</dbReference>
<dbReference type="eggNOG" id="COG0167">
    <property type="taxonomic scope" value="Bacteria"/>
</dbReference>
<dbReference type="UniPathway" id="UPA00070">
    <property type="reaction ID" value="UER00946"/>
</dbReference>
<comment type="subunit">
    <text evidence="5 13">Monomer.</text>
</comment>
<evidence type="ECO:0000256" key="4">
    <source>
        <dbReference type="ARBA" id="ARBA00005359"/>
    </source>
</evidence>
<dbReference type="EC" id="1.3.5.2" evidence="13"/>
<dbReference type="GO" id="GO:0006207">
    <property type="term" value="P:'de novo' pyrimidine nucleobase biosynthetic process"/>
    <property type="evidence" value="ECO:0007669"/>
    <property type="project" value="UniProtKB-UniRule"/>
</dbReference>
<dbReference type="PANTHER" id="PTHR48109:SF4">
    <property type="entry name" value="DIHYDROOROTATE DEHYDROGENASE (QUINONE), MITOCHONDRIAL"/>
    <property type="match status" value="1"/>
</dbReference>
<dbReference type="AlphaFoldDB" id="U3U895"/>
<evidence type="ECO:0000256" key="11">
    <source>
        <dbReference type="ARBA" id="ARBA00023136"/>
    </source>
</evidence>
<organism evidence="14 15">
    <name type="scientific">Candidatus Pantoea carbekii</name>
    <dbReference type="NCBI Taxonomy" id="1235990"/>
    <lineage>
        <taxon>Bacteria</taxon>
        <taxon>Pseudomonadati</taxon>
        <taxon>Pseudomonadota</taxon>
        <taxon>Gammaproteobacteria</taxon>
        <taxon>Enterobacterales</taxon>
        <taxon>Erwiniaceae</taxon>
        <taxon>Pantoea</taxon>
    </lineage>
</organism>
<feature type="binding site" evidence="13">
    <location>
        <begin position="246"/>
        <end position="247"/>
    </location>
    <ligand>
        <name>substrate</name>
    </ligand>
</feature>
<evidence type="ECO:0000256" key="8">
    <source>
        <dbReference type="ARBA" id="ARBA00022643"/>
    </source>
</evidence>
<evidence type="ECO:0000256" key="13">
    <source>
        <dbReference type="HAMAP-Rule" id="MF_00225"/>
    </source>
</evidence>
<dbReference type="OrthoDB" id="9802377at2"/>
<dbReference type="NCBIfam" id="NF003644">
    <property type="entry name" value="PRK05286.1-1"/>
    <property type="match status" value="1"/>
</dbReference>
<evidence type="ECO:0000256" key="9">
    <source>
        <dbReference type="ARBA" id="ARBA00022975"/>
    </source>
</evidence>
<keyword evidence="11 13" id="KW-0472">Membrane</keyword>
<dbReference type="Proteomes" id="UP000016900">
    <property type="component" value="Chromosome"/>
</dbReference>
<dbReference type="GO" id="GO:0044205">
    <property type="term" value="P:'de novo' UMP biosynthetic process"/>
    <property type="evidence" value="ECO:0007669"/>
    <property type="project" value="UniProtKB-UniRule"/>
</dbReference>
<dbReference type="HAMAP" id="MF_00225">
    <property type="entry name" value="DHO_dh_type2"/>
    <property type="match status" value="1"/>
</dbReference>
<dbReference type="PANTHER" id="PTHR48109">
    <property type="entry name" value="DIHYDROOROTATE DEHYDROGENASE (QUINONE), MITOCHONDRIAL-RELATED"/>
    <property type="match status" value="1"/>
</dbReference>
<feature type="binding site" evidence="13">
    <location>
        <begin position="111"/>
        <end position="115"/>
    </location>
    <ligand>
        <name>substrate</name>
    </ligand>
</feature>
<dbReference type="Pfam" id="PF01180">
    <property type="entry name" value="DHO_dh"/>
    <property type="match status" value="1"/>
</dbReference>
<protein>
    <recommendedName>
        <fullName evidence="13">Dihydroorotate dehydrogenase (quinone)</fullName>
        <ecNumber evidence="13">1.3.5.2</ecNumber>
    </recommendedName>
    <alternativeName>
        <fullName evidence="13">DHOdehase</fullName>
        <shortName evidence="13">DHOD</shortName>
        <shortName evidence="13">DHODase</shortName>
    </alternativeName>
    <alternativeName>
        <fullName evidence="13">Dihydroorotate oxidase</fullName>
    </alternativeName>
</protein>
<dbReference type="InterPro" id="IPR001295">
    <property type="entry name" value="Dihydroorotate_DH_CS"/>
</dbReference>
<dbReference type="PATRIC" id="fig|1235990.3.peg.709"/>
<feature type="binding site" evidence="13">
    <location>
        <position position="297"/>
    </location>
    <ligand>
        <name>FMN</name>
        <dbReference type="ChEBI" id="CHEBI:58210"/>
    </ligand>
</feature>
<feature type="binding site" evidence="13">
    <location>
        <position position="86"/>
    </location>
    <ligand>
        <name>FMN</name>
        <dbReference type="ChEBI" id="CHEBI:58210"/>
    </ligand>
</feature>
<evidence type="ECO:0000313" key="15">
    <source>
        <dbReference type="Proteomes" id="UP000016900"/>
    </source>
</evidence>
<evidence type="ECO:0000256" key="7">
    <source>
        <dbReference type="ARBA" id="ARBA00022630"/>
    </source>
</evidence>
<feature type="binding site" evidence="13">
    <location>
        <position position="268"/>
    </location>
    <ligand>
        <name>FMN</name>
        <dbReference type="ChEBI" id="CHEBI:58210"/>
    </ligand>
</feature>
<dbReference type="NCBIfam" id="TIGR01036">
    <property type="entry name" value="pyrD_sub2"/>
    <property type="match status" value="1"/>
</dbReference>
<dbReference type="PIRSF" id="PIRSF000164">
    <property type="entry name" value="DHO_oxidase"/>
    <property type="match status" value="1"/>
</dbReference>
<dbReference type="InterPro" id="IPR005719">
    <property type="entry name" value="Dihydroorotate_DH_2"/>
</dbReference>
<comment type="catalytic activity">
    <reaction evidence="12 13">
        <text>(S)-dihydroorotate + a quinone = orotate + a quinol</text>
        <dbReference type="Rhea" id="RHEA:30187"/>
        <dbReference type="ChEBI" id="CHEBI:24646"/>
        <dbReference type="ChEBI" id="CHEBI:30839"/>
        <dbReference type="ChEBI" id="CHEBI:30864"/>
        <dbReference type="ChEBI" id="CHEBI:132124"/>
        <dbReference type="EC" id="1.3.5.2"/>
    </reaction>
</comment>
<name>U3U895_9GAMM</name>
<dbReference type="FunFam" id="3.20.20.70:FF:000028">
    <property type="entry name" value="Dihydroorotate dehydrogenase (quinone)"/>
    <property type="match status" value="1"/>
</dbReference>
<feature type="binding site" evidence="13">
    <location>
        <position position="245"/>
    </location>
    <ligand>
        <name>FMN</name>
        <dbReference type="ChEBI" id="CHEBI:58210"/>
    </ligand>
</feature>
<dbReference type="RefSeq" id="WP_022564701.1">
    <property type="nucleotide sequence ID" value="NZ_CP010907.1"/>
</dbReference>
<proteinExistence type="inferred from homology"/>
<feature type="binding site" evidence="13">
    <location>
        <position position="172"/>
    </location>
    <ligand>
        <name>FMN</name>
        <dbReference type="ChEBI" id="CHEBI:58210"/>
    </ligand>
</feature>
<accession>U3U895</accession>
<feature type="binding site" evidence="13">
    <location>
        <begin position="318"/>
        <end position="319"/>
    </location>
    <ligand>
        <name>FMN</name>
        <dbReference type="ChEBI" id="CHEBI:58210"/>
    </ligand>
</feature>
<dbReference type="InterPro" id="IPR050074">
    <property type="entry name" value="DHO_dehydrogenase"/>
</dbReference>
<feature type="binding site" evidence="13">
    <location>
        <position position="217"/>
    </location>
    <ligand>
        <name>FMN</name>
        <dbReference type="ChEBI" id="CHEBI:58210"/>
    </ligand>
</feature>
<dbReference type="PROSITE" id="PS00912">
    <property type="entry name" value="DHODEHASE_2"/>
    <property type="match status" value="1"/>
</dbReference>
<dbReference type="KEGG" id="hhs:HHS_07120"/>
<feature type="binding site" evidence="13">
    <location>
        <position position="177"/>
    </location>
    <ligand>
        <name>substrate</name>
    </ligand>
</feature>
<keyword evidence="15" id="KW-1185">Reference proteome</keyword>
<keyword evidence="10 13" id="KW-0560">Oxidoreductase</keyword>
<evidence type="ECO:0000256" key="1">
    <source>
        <dbReference type="ARBA" id="ARBA00003125"/>
    </source>
</evidence>
<dbReference type="STRING" id="1235990.BMSBPS_0346"/>
<evidence type="ECO:0000256" key="3">
    <source>
        <dbReference type="ARBA" id="ARBA00005161"/>
    </source>
</evidence>
<dbReference type="NCBIfam" id="NF003645">
    <property type="entry name" value="PRK05286.1-2"/>
    <property type="match status" value="1"/>
</dbReference>
<dbReference type="InterPro" id="IPR013785">
    <property type="entry name" value="Aldolase_TIM"/>
</dbReference>
<evidence type="ECO:0000256" key="12">
    <source>
        <dbReference type="ARBA" id="ARBA00048639"/>
    </source>
</evidence>
<gene>
    <name evidence="13 14" type="primary">pyrD</name>
    <name evidence="14" type="ORF">HHS_07120</name>
</gene>
<comment type="pathway">
    <text evidence="3 13">Pyrimidine metabolism; UMP biosynthesis via de novo pathway; orotate from (S)-dihydroorotate (quinone route): step 1/1.</text>
</comment>
<comment type="function">
    <text evidence="1 13">Catalyzes the conversion of dihydroorotate to orotate with quinone as electron acceptor.</text>
</comment>
<dbReference type="NCBIfam" id="NF003646">
    <property type="entry name" value="PRK05286.1-4"/>
    <property type="match status" value="1"/>
</dbReference>
<feature type="binding site" evidence="13">
    <location>
        <position position="66"/>
    </location>
    <ligand>
        <name>substrate</name>
    </ligand>
</feature>
<dbReference type="InterPro" id="IPR005720">
    <property type="entry name" value="Dihydroorotate_DH_cat"/>
</dbReference>
<keyword evidence="6 13" id="KW-1003">Cell membrane</keyword>
<feature type="binding site" evidence="13">
    <location>
        <begin position="62"/>
        <end position="66"/>
    </location>
    <ligand>
        <name>FMN</name>
        <dbReference type="ChEBI" id="CHEBI:58210"/>
    </ligand>
</feature>
<dbReference type="EMBL" id="AP012554">
    <property type="protein sequence ID" value="BAO00682.1"/>
    <property type="molecule type" value="Genomic_DNA"/>
</dbReference>
<comment type="similarity">
    <text evidence="4 13">Belongs to the dihydroorotate dehydrogenase family. Type 2 subfamily.</text>
</comment>
<evidence type="ECO:0000256" key="2">
    <source>
        <dbReference type="ARBA" id="ARBA00004202"/>
    </source>
</evidence>
<dbReference type="CDD" id="cd04738">
    <property type="entry name" value="DHOD_2_like"/>
    <property type="match status" value="1"/>
</dbReference>
<dbReference type="GO" id="GO:0005737">
    <property type="term" value="C:cytoplasm"/>
    <property type="evidence" value="ECO:0007669"/>
    <property type="project" value="InterPro"/>
</dbReference>
<reference evidence="14 15" key="1">
    <citation type="submission" date="2012-10" db="EMBL/GenBank/DDBJ databases">
        <title>Genome sequence of the symbiont of the pentatomidae stink bug Halyomorpha halys.</title>
        <authorList>
            <person name="Kobayashi H."/>
            <person name="Fujii-Muramatsu R."/>
            <person name="Takeishi K."/>
            <person name="Noda H."/>
        </authorList>
    </citation>
    <scope>NUCLEOTIDE SEQUENCE [LARGE SCALE GENOMIC DNA]</scope>
</reference>
<dbReference type="SUPFAM" id="SSF51395">
    <property type="entry name" value="FMN-linked oxidoreductases"/>
    <property type="match status" value="1"/>
</dbReference>